<evidence type="ECO:0000256" key="9">
    <source>
        <dbReference type="ARBA" id="ARBA00022679"/>
    </source>
</evidence>
<feature type="domain" description="Glycosyl transferase family 51" evidence="21">
    <location>
        <begin position="75"/>
        <end position="247"/>
    </location>
</feature>
<dbReference type="GO" id="GO:0009252">
    <property type="term" value="P:peptidoglycan biosynthetic process"/>
    <property type="evidence" value="ECO:0007669"/>
    <property type="project" value="UniProtKB-KW"/>
</dbReference>
<accession>A0A3M9NTB0</accession>
<keyword evidence="10" id="KW-0378">Hydrolase</keyword>
<comment type="similarity">
    <text evidence="4">In the N-terminal section; belongs to the glycosyltransferase 51 family.</text>
</comment>
<reference evidence="22 23" key="1">
    <citation type="submission" date="2018-11" db="EMBL/GenBank/DDBJ databases">
        <title>Draft genome sequence of Ferruginibacter sp. BO-59.</title>
        <authorList>
            <person name="Im W.T."/>
        </authorList>
    </citation>
    <scope>NUCLEOTIDE SEQUENCE [LARGE SCALE GENOMIC DNA]</scope>
    <source>
        <strain evidence="22 23">BO-59</strain>
    </source>
</reference>
<protein>
    <submittedName>
        <fullName evidence="22">Penicillin-binding protein</fullName>
    </submittedName>
</protein>
<comment type="catalytic activity">
    <reaction evidence="17">
        <text>[GlcNAc-(1-&gt;4)-Mur2Ac(oyl-L-Ala-gamma-D-Glu-L-Lys-D-Ala-D-Ala)](n)-di-trans,octa-cis-undecaprenyl diphosphate + beta-D-GlcNAc-(1-&gt;4)-Mur2Ac(oyl-L-Ala-gamma-D-Glu-L-Lys-D-Ala-D-Ala)-di-trans,octa-cis-undecaprenyl diphosphate = [GlcNAc-(1-&gt;4)-Mur2Ac(oyl-L-Ala-gamma-D-Glu-L-Lys-D-Ala-D-Ala)](n+1)-di-trans,octa-cis-undecaprenyl diphosphate + di-trans,octa-cis-undecaprenyl diphosphate + H(+)</text>
        <dbReference type="Rhea" id="RHEA:23708"/>
        <dbReference type="Rhea" id="RHEA-COMP:9602"/>
        <dbReference type="Rhea" id="RHEA-COMP:9603"/>
        <dbReference type="ChEBI" id="CHEBI:15378"/>
        <dbReference type="ChEBI" id="CHEBI:58405"/>
        <dbReference type="ChEBI" id="CHEBI:60033"/>
        <dbReference type="ChEBI" id="CHEBI:78435"/>
        <dbReference type="EC" id="2.4.99.28"/>
    </reaction>
</comment>
<evidence type="ECO:0000256" key="11">
    <source>
        <dbReference type="ARBA" id="ARBA00022960"/>
    </source>
</evidence>
<dbReference type="GO" id="GO:0006508">
    <property type="term" value="P:proteolysis"/>
    <property type="evidence" value="ECO:0007669"/>
    <property type="project" value="UniProtKB-KW"/>
</dbReference>
<keyword evidence="19" id="KW-0812">Transmembrane</keyword>
<dbReference type="InterPro" id="IPR036950">
    <property type="entry name" value="PBP_transglycosylase"/>
</dbReference>
<dbReference type="Gene3D" id="3.40.710.10">
    <property type="entry name" value="DD-peptidase/beta-lactamase superfamily"/>
    <property type="match status" value="2"/>
</dbReference>
<keyword evidence="15" id="KW-0961">Cell wall biogenesis/degradation</keyword>
<evidence type="ECO:0000313" key="22">
    <source>
        <dbReference type="EMBL" id="RNI40298.1"/>
    </source>
</evidence>
<dbReference type="GO" id="GO:0005886">
    <property type="term" value="C:plasma membrane"/>
    <property type="evidence" value="ECO:0007669"/>
    <property type="project" value="UniProtKB-SubCell"/>
</dbReference>
<evidence type="ECO:0000256" key="6">
    <source>
        <dbReference type="ARBA" id="ARBA00022645"/>
    </source>
</evidence>
<dbReference type="SUPFAM" id="SSF53955">
    <property type="entry name" value="Lysozyme-like"/>
    <property type="match status" value="1"/>
</dbReference>
<keyword evidence="11" id="KW-0133">Cell shape</keyword>
<dbReference type="Proteomes" id="UP000267223">
    <property type="component" value="Unassembled WGS sequence"/>
</dbReference>
<gene>
    <name evidence="22" type="ORF">EFY79_03080</name>
</gene>
<dbReference type="GO" id="GO:0030288">
    <property type="term" value="C:outer membrane-bounded periplasmic space"/>
    <property type="evidence" value="ECO:0007669"/>
    <property type="project" value="TreeGrafter"/>
</dbReference>
<keyword evidence="13 19" id="KW-0472">Membrane</keyword>
<keyword evidence="14" id="KW-0511">Multifunctional enzyme</keyword>
<evidence type="ECO:0000256" key="17">
    <source>
        <dbReference type="ARBA" id="ARBA00049902"/>
    </source>
</evidence>
<dbReference type="EMBL" id="RJJR01000001">
    <property type="protein sequence ID" value="RNI40298.1"/>
    <property type="molecule type" value="Genomic_DNA"/>
</dbReference>
<dbReference type="Pfam" id="PF00905">
    <property type="entry name" value="Transpeptidase"/>
    <property type="match status" value="1"/>
</dbReference>
<dbReference type="GO" id="GO:0008360">
    <property type="term" value="P:regulation of cell shape"/>
    <property type="evidence" value="ECO:0007669"/>
    <property type="project" value="UniProtKB-KW"/>
</dbReference>
<dbReference type="OrthoDB" id="9766909at2"/>
<comment type="catalytic activity">
    <reaction evidence="16">
        <text>Preferential cleavage: (Ac)2-L-Lys-D-Ala-|-D-Ala. Also transpeptidation of peptidyl-alanyl moieties that are N-acyl substituents of D-alanine.</text>
        <dbReference type="EC" id="3.4.16.4"/>
    </reaction>
</comment>
<evidence type="ECO:0000256" key="5">
    <source>
        <dbReference type="ARBA" id="ARBA00022475"/>
    </source>
</evidence>
<dbReference type="PANTHER" id="PTHR32282">
    <property type="entry name" value="BINDING PROTEIN TRANSPEPTIDASE, PUTATIVE-RELATED"/>
    <property type="match status" value="1"/>
</dbReference>
<dbReference type="InterPro" id="IPR023346">
    <property type="entry name" value="Lysozyme-like_dom_sf"/>
</dbReference>
<evidence type="ECO:0000256" key="3">
    <source>
        <dbReference type="ARBA" id="ARBA00007090"/>
    </source>
</evidence>
<evidence type="ECO:0000256" key="14">
    <source>
        <dbReference type="ARBA" id="ARBA00023268"/>
    </source>
</evidence>
<keyword evidence="19" id="KW-1133">Transmembrane helix</keyword>
<evidence type="ECO:0000256" key="12">
    <source>
        <dbReference type="ARBA" id="ARBA00022984"/>
    </source>
</evidence>
<evidence type="ECO:0000256" key="1">
    <source>
        <dbReference type="ARBA" id="ARBA00004236"/>
    </source>
</evidence>
<evidence type="ECO:0000259" key="21">
    <source>
        <dbReference type="Pfam" id="PF00912"/>
    </source>
</evidence>
<evidence type="ECO:0000256" key="8">
    <source>
        <dbReference type="ARBA" id="ARBA00022676"/>
    </source>
</evidence>
<dbReference type="RefSeq" id="WP_123119189.1">
    <property type="nucleotide sequence ID" value="NZ_RJJR01000001.1"/>
</dbReference>
<evidence type="ECO:0000256" key="4">
    <source>
        <dbReference type="ARBA" id="ARBA00007739"/>
    </source>
</evidence>
<dbReference type="GO" id="GO:0008955">
    <property type="term" value="F:peptidoglycan glycosyltransferase activity"/>
    <property type="evidence" value="ECO:0007669"/>
    <property type="project" value="UniProtKB-EC"/>
</dbReference>
<evidence type="ECO:0000256" key="10">
    <source>
        <dbReference type="ARBA" id="ARBA00022801"/>
    </source>
</evidence>
<evidence type="ECO:0000259" key="20">
    <source>
        <dbReference type="Pfam" id="PF00905"/>
    </source>
</evidence>
<keyword evidence="8" id="KW-0328">Glycosyltransferase</keyword>
<dbReference type="InterPro" id="IPR050396">
    <property type="entry name" value="Glycosyltr_51/Transpeptidase"/>
</dbReference>
<comment type="subcellular location">
    <subcellularLocation>
        <location evidence="1">Cell membrane</location>
    </subcellularLocation>
</comment>
<feature type="transmembrane region" description="Helical" evidence="19">
    <location>
        <begin position="21"/>
        <end position="44"/>
    </location>
</feature>
<keyword evidence="6" id="KW-0121">Carboxypeptidase</keyword>
<dbReference type="PANTHER" id="PTHR32282:SF11">
    <property type="entry name" value="PENICILLIN-BINDING PROTEIN 1B"/>
    <property type="match status" value="1"/>
</dbReference>
<dbReference type="GO" id="GO:0071555">
    <property type="term" value="P:cell wall organization"/>
    <property type="evidence" value="ECO:0007669"/>
    <property type="project" value="UniProtKB-KW"/>
</dbReference>
<dbReference type="InterPro" id="IPR001460">
    <property type="entry name" value="PCN-bd_Tpept"/>
</dbReference>
<name>A0A3M9NTB0_9BACT</name>
<dbReference type="InterPro" id="IPR001264">
    <property type="entry name" value="Glyco_trans_51"/>
</dbReference>
<evidence type="ECO:0000256" key="7">
    <source>
        <dbReference type="ARBA" id="ARBA00022670"/>
    </source>
</evidence>
<feature type="domain" description="Penicillin-binding protein transpeptidase" evidence="20">
    <location>
        <begin position="424"/>
        <end position="651"/>
    </location>
</feature>
<dbReference type="AlphaFoldDB" id="A0A3M9NTB0"/>
<keyword evidence="7" id="KW-0645">Protease</keyword>
<dbReference type="Gene3D" id="1.10.3810.10">
    <property type="entry name" value="Biosynthetic peptidoglycan transglycosylase-like"/>
    <property type="match status" value="1"/>
</dbReference>
<evidence type="ECO:0000256" key="15">
    <source>
        <dbReference type="ARBA" id="ARBA00023316"/>
    </source>
</evidence>
<dbReference type="InterPro" id="IPR012338">
    <property type="entry name" value="Beta-lactam/transpept-like"/>
</dbReference>
<proteinExistence type="inferred from homology"/>
<dbReference type="GO" id="GO:0009002">
    <property type="term" value="F:serine-type D-Ala-D-Ala carboxypeptidase activity"/>
    <property type="evidence" value="ECO:0007669"/>
    <property type="project" value="UniProtKB-EC"/>
</dbReference>
<comment type="caution">
    <text evidence="22">The sequence shown here is derived from an EMBL/GenBank/DDBJ whole genome shotgun (WGS) entry which is preliminary data.</text>
</comment>
<keyword evidence="9" id="KW-0808">Transferase</keyword>
<evidence type="ECO:0000256" key="13">
    <source>
        <dbReference type="ARBA" id="ARBA00023136"/>
    </source>
</evidence>
<comment type="similarity">
    <text evidence="3">In the C-terminal section; belongs to the transpeptidase family.</text>
</comment>
<comment type="pathway">
    <text evidence="2">Cell wall biogenesis; peptidoglycan biosynthesis.</text>
</comment>
<keyword evidence="23" id="KW-1185">Reference proteome</keyword>
<organism evidence="22 23">
    <name type="scientific">Hanamia caeni</name>
    <dbReference type="NCBI Taxonomy" id="2294116"/>
    <lineage>
        <taxon>Bacteria</taxon>
        <taxon>Pseudomonadati</taxon>
        <taxon>Bacteroidota</taxon>
        <taxon>Chitinophagia</taxon>
        <taxon>Chitinophagales</taxon>
        <taxon>Chitinophagaceae</taxon>
        <taxon>Hanamia</taxon>
    </lineage>
</organism>
<keyword evidence="5" id="KW-1003">Cell membrane</keyword>
<feature type="region of interest" description="Disordered" evidence="18">
    <location>
        <begin position="730"/>
        <end position="808"/>
    </location>
</feature>
<keyword evidence="12" id="KW-0573">Peptidoglycan synthesis</keyword>
<evidence type="ECO:0000313" key="23">
    <source>
        <dbReference type="Proteomes" id="UP000267223"/>
    </source>
</evidence>
<dbReference type="SUPFAM" id="SSF56601">
    <property type="entry name" value="beta-lactamase/transpeptidase-like"/>
    <property type="match status" value="1"/>
</dbReference>
<evidence type="ECO:0000256" key="19">
    <source>
        <dbReference type="SAM" id="Phobius"/>
    </source>
</evidence>
<evidence type="ECO:0000256" key="18">
    <source>
        <dbReference type="SAM" id="MobiDB-lite"/>
    </source>
</evidence>
<dbReference type="GO" id="GO:0008658">
    <property type="term" value="F:penicillin binding"/>
    <property type="evidence" value="ECO:0007669"/>
    <property type="project" value="InterPro"/>
</dbReference>
<evidence type="ECO:0000256" key="2">
    <source>
        <dbReference type="ARBA" id="ARBA00004752"/>
    </source>
</evidence>
<evidence type="ECO:0000256" key="16">
    <source>
        <dbReference type="ARBA" id="ARBA00034000"/>
    </source>
</evidence>
<sequence length="808" mass="90179">MQTPQRKKVNKNKVSKVKASVKILWTIVAAGFALFIVVLASAYFGVFGKLPSLEELENPQANLATEIYANDGKTLMGKIYTENRVQVDYKDISKSVIDALISTEDVRFYDHSGIDPIALGRAIKGFGKQGGASTITQQLAKKILGQENHVPVLKRGIDKIKEWIVALKLERNFTKQEIISLYLNRVSWLNVYGIRNASLVYFQKEPSKLTPDEAALLVGMLSGPGRYDPRHNPKAALARRNLVLDRMVTNNDLSKAEADALKKKPLDVKYKLVNESQGIAPYFRSVLTKKLQDWCNTHKDPATGEKYDLYKDGLKIYTTIDPKMQLYAEEAVVRHMTSMQKNFNRQLSKNVWKGQDYILNAAMKETERWKNMKENGASEEEIKKSFYKPVSMKIFAWNKKRETDTVMTPIDSIKYCKQMMQTGFCAMDPVTGEVKAWVGGIDFKWFKYDHVTANRQVGSTFKPILYTLAITDAGMTPDSYIGGKPITLANKTITGPGGTMAYCLAKSINVAAFDLMSRIGPKKTVEFAHLCGIKSNIPQVPSIALGSADIQLIEMLQAYTMFPNRGFNTEPIYLTKIEDKNGNILQTFEPKVKQVISEVDAYTMVKMMEGVVNYGTAGSMRWRFNIQSEMGAKTGTTNDNTDGWFIGYTPQLLAGAWVGNDDPFLHLPKYGTGGGSDMAMPEWAYFMQKVYEDKSLGIDPRATFQKPVELNNNPIYADQNFAALSQEGHGIDSADVQGNGNASDYAPPSDIPVESDFTKPVMPKVQPKETAKPIGPKNYIPNPPAANEPEKKLKNVMPKKGQNAATDY</sequence>
<dbReference type="Pfam" id="PF00912">
    <property type="entry name" value="Transgly"/>
    <property type="match status" value="1"/>
</dbReference>